<evidence type="ECO:0000313" key="2">
    <source>
        <dbReference type="Proteomes" id="UP000007463"/>
    </source>
</evidence>
<dbReference type="STRING" id="755732.Fluta_1736"/>
<dbReference type="InterPro" id="IPR050708">
    <property type="entry name" value="T6SS_VgrG/RHS"/>
</dbReference>
<proteinExistence type="predicted"/>
<dbReference type="PANTHER" id="PTHR32305">
    <property type="match status" value="1"/>
</dbReference>
<name>F2IHG3_FLUTR</name>
<evidence type="ECO:0000313" key="1">
    <source>
        <dbReference type="EMBL" id="AEA43728.1"/>
    </source>
</evidence>
<dbReference type="KEGG" id="fte:Fluta_1736"/>
<sequence length="332" mass="36035">MLPNRNTFATNHEGYRYQYTGHERDGETNYQYHGARYYDEDLARYMSVDPWADKYPAWSTYNYVMGNPIKFIDPTGKGVEYTKNEALAMAARGADNGYTTKVVANPDKKDDYGVEYKKSTGGQTYKGVQYDGKFTGIGKAGLVKAGEGNKGPQVIGGSSNVNSGFTGKPLPNVVDKFLKDHFYAEGSAGIYSGAGGFKITNGLKVNLDVNKTMEVGVKANTEDGFSQVNSQNSDVSTGVGLGLPQLFGSGFDFSYVKQGRGTDSPSEAVDININFLVFGNINYNHNLTTNEKSIFIGPKISLFGGFYGGAGLDVKAGLIYGKFKPFFTSISH</sequence>
<protein>
    <submittedName>
        <fullName evidence="1">RHS repeat-associated core domain protein</fullName>
    </submittedName>
</protein>
<reference evidence="1 2" key="1">
    <citation type="journal article" date="2011" name="Stand. Genomic Sci.">
        <title>Complete genome sequence of the gliding freshwater bacterium Fluviicola taffensis type strain (RW262).</title>
        <authorList>
            <person name="Woyke T."/>
            <person name="Chertkov O."/>
            <person name="Lapidus A."/>
            <person name="Nolan M."/>
            <person name="Lucas S."/>
            <person name="Del Rio T.G."/>
            <person name="Tice H."/>
            <person name="Cheng J.F."/>
            <person name="Tapia R."/>
            <person name="Han C."/>
            <person name="Goodwin L."/>
            <person name="Pitluck S."/>
            <person name="Liolios K."/>
            <person name="Pagani I."/>
            <person name="Ivanova N."/>
            <person name="Huntemann M."/>
            <person name="Mavromatis K."/>
            <person name="Mikhailova N."/>
            <person name="Pati A."/>
            <person name="Chen A."/>
            <person name="Palaniappan K."/>
            <person name="Land M."/>
            <person name="Hauser L."/>
            <person name="Brambilla E.M."/>
            <person name="Rohde M."/>
            <person name="Mwirichia R."/>
            <person name="Sikorski J."/>
            <person name="Tindall B.J."/>
            <person name="Goker M."/>
            <person name="Bristow J."/>
            <person name="Eisen J.A."/>
            <person name="Markowitz V."/>
            <person name="Hugenholtz P."/>
            <person name="Klenk H.P."/>
            <person name="Kyrpides N.C."/>
        </authorList>
    </citation>
    <scope>NUCLEOTIDE SEQUENCE [LARGE SCALE GENOMIC DNA]</scope>
    <source>
        <strain evidence="2">DSM 16823 / RW262 / RW262</strain>
    </source>
</reference>
<dbReference type="OrthoDB" id="2972467at2"/>
<dbReference type="Proteomes" id="UP000007463">
    <property type="component" value="Chromosome"/>
</dbReference>
<dbReference type="Gene3D" id="2.180.10.10">
    <property type="entry name" value="RHS repeat-associated core"/>
    <property type="match status" value="1"/>
</dbReference>
<keyword evidence="2" id="KW-1185">Reference proteome</keyword>
<dbReference type="HOGENOM" id="CLU_836138_0_0_10"/>
<dbReference type="eggNOG" id="COG3209">
    <property type="taxonomic scope" value="Bacteria"/>
</dbReference>
<organism evidence="1 2">
    <name type="scientific">Fluviicola taffensis (strain DSM 16823 / NCIMB 13979 / RW262)</name>
    <dbReference type="NCBI Taxonomy" id="755732"/>
    <lineage>
        <taxon>Bacteria</taxon>
        <taxon>Pseudomonadati</taxon>
        <taxon>Bacteroidota</taxon>
        <taxon>Flavobacteriia</taxon>
        <taxon>Flavobacteriales</taxon>
        <taxon>Crocinitomicaceae</taxon>
        <taxon>Fluviicola</taxon>
    </lineage>
</organism>
<gene>
    <name evidence="1" type="ordered locus">Fluta_1736</name>
</gene>
<dbReference type="InterPro" id="IPR022385">
    <property type="entry name" value="Rhs_assc_core"/>
</dbReference>
<accession>F2IHG3</accession>
<dbReference type="EMBL" id="CP002542">
    <property type="protein sequence ID" value="AEA43728.1"/>
    <property type="molecule type" value="Genomic_DNA"/>
</dbReference>
<dbReference type="NCBIfam" id="TIGR03696">
    <property type="entry name" value="Rhs_assc_core"/>
    <property type="match status" value="1"/>
</dbReference>
<dbReference type="AlphaFoldDB" id="F2IHG3"/>
<dbReference type="PANTHER" id="PTHR32305:SF15">
    <property type="entry name" value="PROTEIN RHSA-RELATED"/>
    <property type="match status" value="1"/>
</dbReference>
<reference evidence="2" key="2">
    <citation type="submission" date="2011-02" db="EMBL/GenBank/DDBJ databases">
        <title>The complete genome of Fluviicola taffensis DSM 16823.</title>
        <authorList>
            <consortium name="US DOE Joint Genome Institute (JGI-PGF)"/>
            <person name="Lucas S."/>
            <person name="Copeland A."/>
            <person name="Lapidus A."/>
            <person name="Bruce D."/>
            <person name="Goodwin L."/>
            <person name="Pitluck S."/>
            <person name="Kyrpides N."/>
            <person name="Mavromatis K."/>
            <person name="Ivanova N."/>
            <person name="Mikhailova N."/>
            <person name="Pagani I."/>
            <person name="Chertkov O."/>
            <person name="Detter J.C."/>
            <person name="Han C."/>
            <person name="Tapia R."/>
            <person name="Land M."/>
            <person name="Hauser L."/>
            <person name="Markowitz V."/>
            <person name="Cheng J.-F."/>
            <person name="Hugenholtz P."/>
            <person name="Woyke T."/>
            <person name="Wu D."/>
            <person name="Tindall B."/>
            <person name="Pomrenke H.G."/>
            <person name="Brambilla E."/>
            <person name="Klenk H.-P."/>
            <person name="Eisen J.A."/>
        </authorList>
    </citation>
    <scope>NUCLEOTIDE SEQUENCE [LARGE SCALE GENOMIC DNA]</scope>
    <source>
        <strain evidence="2">DSM 16823 / RW262 / RW262</strain>
    </source>
</reference>